<evidence type="ECO:0000256" key="3">
    <source>
        <dbReference type="ARBA" id="ARBA00022741"/>
    </source>
</evidence>
<dbReference type="CDD" id="cd07302">
    <property type="entry name" value="CHD"/>
    <property type="match status" value="1"/>
</dbReference>
<protein>
    <submittedName>
        <fullName evidence="11">Class 3 adenylate cyclase</fullName>
    </submittedName>
</protein>
<evidence type="ECO:0000256" key="6">
    <source>
        <dbReference type="ARBA" id="ARBA00023239"/>
    </source>
</evidence>
<dbReference type="RefSeq" id="WP_142018164.1">
    <property type="nucleotide sequence ID" value="NZ_VFPD01000002.1"/>
</dbReference>
<evidence type="ECO:0000256" key="5">
    <source>
        <dbReference type="ARBA" id="ARBA00023136"/>
    </source>
</evidence>
<dbReference type="Pfam" id="PF13181">
    <property type="entry name" value="TPR_8"/>
    <property type="match status" value="1"/>
</dbReference>
<evidence type="ECO:0000256" key="2">
    <source>
        <dbReference type="ARBA" id="ARBA00022692"/>
    </source>
</evidence>
<dbReference type="PANTHER" id="PTHR11920:SF335">
    <property type="entry name" value="GUANYLATE CYCLASE"/>
    <property type="match status" value="1"/>
</dbReference>
<dbReference type="Pfam" id="PF13424">
    <property type="entry name" value="TPR_12"/>
    <property type="match status" value="2"/>
</dbReference>
<dbReference type="InterPro" id="IPR018297">
    <property type="entry name" value="A/G_cyclase_CS"/>
</dbReference>
<comment type="similarity">
    <text evidence="8">Belongs to the adenylyl cyclase class-4/guanylyl cyclase family.</text>
</comment>
<evidence type="ECO:0000256" key="4">
    <source>
        <dbReference type="ARBA" id="ARBA00022989"/>
    </source>
</evidence>
<dbReference type="AlphaFoldDB" id="A0A543EB34"/>
<dbReference type="PANTHER" id="PTHR11920">
    <property type="entry name" value="GUANYLYL CYCLASE"/>
    <property type="match status" value="1"/>
</dbReference>
<comment type="caution">
    <text evidence="11">The sequence shown here is derived from an EMBL/GenBank/DDBJ whole genome shotgun (WGS) entry which is preliminary data.</text>
</comment>
<evidence type="ECO:0000313" key="12">
    <source>
        <dbReference type="Proteomes" id="UP000316437"/>
    </source>
</evidence>
<feature type="repeat" description="TPR" evidence="7">
    <location>
        <begin position="240"/>
        <end position="273"/>
    </location>
</feature>
<dbReference type="PROSITE" id="PS00452">
    <property type="entry name" value="GUANYLATE_CYCLASE_1"/>
    <property type="match status" value="1"/>
</dbReference>
<dbReference type="GO" id="GO:0009190">
    <property type="term" value="P:cyclic nucleotide biosynthetic process"/>
    <property type="evidence" value="ECO:0007669"/>
    <property type="project" value="InterPro"/>
</dbReference>
<dbReference type="PROSITE" id="PS50005">
    <property type="entry name" value="TPR"/>
    <property type="match status" value="3"/>
</dbReference>
<reference evidence="11 12" key="1">
    <citation type="submission" date="2019-06" db="EMBL/GenBank/DDBJ databases">
        <title>Sorghum-associated microbial communities from plants grown in Nebraska, USA.</title>
        <authorList>
            <person name="Schachtman D."/>
        </authorList>
    </citation>
    <scope>NUCLEOTIDE SEQUENCE [LARGE SCALE GENOMIC DNA]</scope>
    <source>
        <strain evidence="11 12">110</strain>
    </source>
</reference>
<evidence type="ECO:0000256" key="8">
    <source>
        <dbReference type="RuleBase" id="RU000405"/>
    </source>
</evidence>
<dbReference type="GO" id="GO:0004016">
    <property type="term" value="F:adenylate cyclase activity"/>
    <property type="evidence" value="ECO:0007669"/>
    <property type="project" value="UniProtKB-ARBA"/>
</dbReference>
<dbReference type="Gene3D" id="3.30.70.1230">
    <property type="entry name" value="Nucleotide cyclase"/>
    <property type="match status" value="1"/>
</dbReference>
<dbReference type="InterPro" id="IPR019734">
    <property type="entry name" value="TPR_rpt"/>
</dbReference>
<evidence type="ECO:0000259" key="10">
    <source>
        <dbReference type="PROSITE" id="PS50125"/>
    </source>
</evidence>
<organism evidence="11 12">
    <name type="scientific">Chryseobacterium aquifrigidense</name>
    <dbReference type="NCBI Taxonomy" id="558021"/>
    <lineage>
        <taxon>Bacteria</taxon>
        <taxon>Pseudomonadati</taxon>
        <taxon>Bacteroidota</taxon>
        <taxon>Flavobacteriia</taxon>
        <taxon>Flavobacteriales</taxon>
        <taxon>Weeksellaceae</taxon>
        <taxon>Chryseobacterium group</taxon>
        <taxon>Chryseobacterium</taxon>
    </lineage>
</organism>
<dbReference type="Pfam" id="PF00211">
    <property type="entry name" value="Guanylate_cyc"/>
    <property type="match status" value="1"/>
</dbReference>
<keyword evidence="4 9" id="KW-1133">Transmembrane helix</keyword>
<dbReference type="InterPro" id="IPR001054">
    <property type="entry name" value="A/G_cyclase"/>
</dbReference>
<evidence type="ECO:0000313" key="11">
    <source>
        <dbReference type="EMBL" id="TQM18804.1"/>
    </source>
</evidence>
<keyword evidence="6 8" id="KW-0456">Lyase</keyword>
<gene>
    <name evidence="11" type="ORF">FB551_3192</name>
</gene>
<accession>A0A543EB34</accession>
<dbReference type="GO" id="GO:0035556">
    <property type="term" value="P:intracellular signal transduction"/>
    <property type="evidence" value="ECO:0007669"/>
    <property type="project" value="InterPro"/>
</dbReference>
<evidence type="ECO:0000256" key="7">
    <source>
        <dbReference type="PROSITE-ProRule" id="PRU00339"/>
    </source>
</evidence>
<dbReference type="GO" id="GO:0016020">
    <property type="term" value="C:membrane"/>
    <property type="evidence" value="ECO:0007669"/>
    <property type="project" value="UniProtKB-SubCell"/>
</dbReference>
<feature type="repeat" description="TPR" evidence="7">
    <location>
        <begin position="160"/>
        <end position="193"/>
    </location>
</feature>
<keyword evidence="7" id="KW-0802">TPR repeat</keyword>
<evidence type="ECO:0000256" key="9">
    <source>
        <dbReference type="SAM" id="Phobius"/>
    </source>
</evidence>
<comment type="subcellular location">
    <subcellularLocation>
        <location evidence="1">Membrane</location>
    </subcellularLocation>
</comment>
<dbReference type="PROSITE" id="PS50125">
    <property type="entry name" value="GUANYLATE_CYCLASE_2"/>
    <property type="match status" value="1"/>
</dbReference>
<dbReference type="GO" id="GO:0000166">
    <property type="term" value="F:nucleotide binding"/>
    <property type="evidence" value="ECO:0007669"/>
    <property type="project" value="UniProtKB-KW"/>
</dbReference>
<name>A0A543EB34_9FLAO</name>
<dbReference type="Gene3D" id="1.25.40.10">
    <property type="entry name" value="Tetratricopeptide repeat domain"/>
    <property type="match status" value="2"/>
</dbReference>
<feature type="repeat" description="TPR" evidence="7">
    <location>
        <begin position="120"/>
        <end position="153"/>
    </location>
</feature>
<feature type="transmembrane region" description="Helical" evidence="9">
    <location>
        <begin position="402"/>
        <end position="423"/>
    </location>
</feature>
<feature type="domain" description="Guanylate cyclase" evidence="10">
    <location>
        <begin position="469"/>
        <end position="600"/>
    </location>
</feature>
<keyword evidence="2 9" id="KW-0812">Transmembrane</keyword>
<proteinExistence type="inferred from homology"/>
<dbReference type="SUPFAM" id="SSF55073">
    <property type="entry name" value="Nucleotide cyclase"/>
    <property type="match status" value="1"/>
</dbReference>
<keyword evidence="3" id="KW-0547">Nucleotide-binding</keyword>
<sequence>MINYKYILFFCFLFIGNHPRAFSQTHIKKENQSTISKNKADSLLNIGIKKQESGNFAESVIYFNKSLESYYENKDFKKAGDCYSYLAISYSLQGNYVQSLSYFEKSIAEYKKSGYKLGISSVTNNMGGTYYYLGKLPQALSCYQKVLEIQREIKDPKTIAITTQNIGGIYSKLEDYTSALKYYKRAYDVYKKVNDVKAIAQNLNSTGSIQVRMKDFDLAYKNLSKALSIANEQNDKQIKIEVLNNLGTLFYKKLDYSNALAYFNNTLQLAKEMNSQQYIGDSQIAIGNIYIEQGKNNEAVKLCNKGFAIAQKIGSLSLKKDACDCLYQSYKKLNDDKRALSYYEKSNIFEDSLNSKETSNRMMNMEFQKQQLTDSIAYVKREHTIQIKHKEEVQEQEKQRNIVIVSLCFILVVAGGLWSRLNFVRKSREALRVEKDRSEELLLNILPEEIAEELKQKGSVNARDFNLVSILFTDFKSFTQTAERMSPQSLVEEINVCFKAFDLISEKYQIEKIKTIGDSYMAAGGIPKPDQNSLKNIVLAGLEMQGFMAERKNVNVQTNKPAFEMRLGIHAGPIVAGIVGVKKFQYDVWGDTVNTASRIESNGMVGKVNISESLYHLIKNEDCFVFEYRGNIQAKGKGELKMYFVEANSERM</sequence>
<keyword evidence="12" id="KW-1185">Reference proteome</keyword>
<dbReference type="InterPro" id="IPR050401">
    <property type="entry name" value="Cyclic_nucleotide_synthase"/>
</dbReference>
<dbReference type="SMART" id="SM00028">
    <property type="entry name" value="TPR"/>
    <property type="match status" value="7"/>
</dbReference>
<dbReference type="Pfam" id="PF13374">
    <property type="entry name" value="TPR_10"/>
    <property type="match status" value="1"/>
</dbReference>
<evidence type="ECO:0000256" key="1">
    <source>
        <dbReference type="ARBA" id="ARBA00004370"/>
    </source>
</evidence>
<dbReference type="InterPro" id="IPR011990">
    <property type="entry name" value="TPR-like_helical_dom_sf"/>
</dbReference>
<keyword evidence="5 9" id="KW-0472">Membrane</keyword>
<dbReference type="SUPFAM" id="SSF48452">
    <property type="entry name" value="TPR-like"/>
    <property type="match status" value="2"/>
</dbReference>
<dbReference type="Proteomes" id="UP000316437">
    <property type="component" value="Unassembled WGS sequence"/>
</dbReference>
<dbReference type="SMART" id="SM00044">
    <property type="entry name" value="CYCc"/>
    <property type="match status" value="1"/>
</dbReference>
<dbReference type="EMBL" id="VFPD01000002">
    <property type="protein sequence ID" value="TQM18804.1"/>
    <property type="molecule type" value="Genomic_DNA"/>
</dbReference>
<dbReference type="InterPro" id="IPR029787">
    <property type="entry name" value="Nucleotide_cyclase"/>
</dbReference>